<feature type="transmembrane region" description="Helical" evidence="1">
    <location>
        <begin position="12"/>
        <end position="40"/>
    </location>
</feature>
<sequence length="258" mass="27334">MVRGVARKSRRLLHWIVPIVAALPILFYVGGVLLSLGAFAPGGGAGLGAFDLSELATAGWLNLGPTLLTLTAVWVVAATLVWPISELLTRGLVERAPRSSVFAAEIIGIALCAYAIASVDGVFQLLIAVFATLIIVALVAAQLTRSERMLQAQVRPLGWFLLCFSATITLIALGEAASPFGVSAPARAAALFVTPFGQRCVYPVLIGRARLLYVDGDRLFLSDYENRSVVQVGQVPTGVALRRHVPVCARLPPVAPAR</sequence>
<feature type="transmembrane region" description="Helical" evidence="1">
    <location>
        <begin position="60"/>
        <end position="84"/>
    </location>
</feature>
<evidence type="ECO:0000256" key="1">
    <source>
        <dbReference type="SAM" id="Phobius"/>
    </source>
</evidence>
<gene>
    <name evidence="2" type="ORF">KZ820_21065</name>
</gene>
<keyword evidence="1" id="KW-0812">Transmembrane</keyword>
<keyword evidence="1" id="KW-1133">Transmembrane helix</keyword>
<keyword evidence="3" id="KW-1185">Reference proteome</keyword>
<comment type="caution">
    <text evidence="2">The sequence shown here is derived from an EMBL/GenBank/DDBJ whole genome shotgun (WGS) entry which is preliminary data.</text>
</comment>
<feature type="transmembrane region" description="Helical" evidence="1">
    <location>
        <begin position="122"/>
        <end position="144"/>
    </location>
</feature>
<dbReference type="EMBL" id="JAHXZN010000017">
    <property type="protein sequence ID" value="MBW6533241.1"/>
    <property type="molecule type" value="Genomic_DNA"/>
</dbReference>
<reference evidence="2 3" key="1">
    <citation type="submission" date="2021-07" db="EMBL/GenBank/DDBJ databases">
        <title>Sphingomonas sp.</title>
        <authorList>
            <person name="Feng G."/>
            <person name="Li J."/>
            <person name="Pan M."/>
        </authorList>
    </citation>
    <scope>NUCLEOTIDE SEQUENCE [LARGE SCALE GENOMIC DNA]</scope>
    <source>
        <strain evidence="2 3">RRHST34</strain>
    </source>
</reference>
<evidence type="ECO:0000313" key="2">
    <source>
        <dbReference type="EMBL" id="MBW6533241.1"/>
    </source>
</evidence>
<organism evidence="2 3">
    <name type="scientific">Sphingomonas citri</name>
    <dbReference type="NCBI Taxonomy" id="2862499"/>
    <lineage>
        <taxon>Bacteria</taxon>
        <taxon>Pseudomonadati</taxon>
        <taxon>Pseudomonadota</taxon>
        <taxon>Alphaproteobacteria</taxon>
        <taxon>Sphingomonadales</taxon>
        <taxon>Sphingomonadaceae</taxon>
        <taxon>Sphingomonas</taxon>
    </lineage>
</organism>
<proteinExistence type="predicted"/>
<protein>
    <submittedName>
        <fullName evidence="2">Uncharacterized protein</fullName>
    </submittedName>
</protein>
<dbReference type="RefSeq" id="WP_219750765.1">
    <property type="nucleotide sequence ID" value="NZ_JAHXZN010000017.1"/>
</dbReference>
<evidence type="ECO:0000313" key="3">
    <source>
        <dbReference type="Proteomes" id="UP000759103"/>
    </source>
</evidence>
<dbReference type="Proteomes" id="UP000759103">
    <property type="component" value="Unassembled WGS sequence"/>
</dbReference>
<name>A0ABS7BUG2_9SPHN</name>
<accession>A0ABS7BUG2</accession>
<feature type="transmembrane region" description="Helical" evidence="1">
    <location>
        <begin position="96"/>
        <end position="116"/>
    </location>
</feature>
<feature type="transmembrane region" description="Helical" evidence="1">
    <location>
        <begin position="156"/>
        <end position="174"/>
    </location>
</feature>
<keyword evidence="1" id="KW-0472">Membrane</keyword>